<protein>
    <recommendedName>
        <fullName evidence="2">Copper homeostasis protein cutC homolog</fullName>
    </recommendedName>
</protein>
<dbReference type="Gene3D" id="3.20.20.380">
    <property type="entry name" value="Copper homeostasis (CutC) domain"/>
    <property type="match status" value="1"/>
</dbReference>
<evidence type="ECO:0000313" key="5">
    <source>
        <dbReference type="RefSeq" id="XP_065653261.1"/>
    </source>
</evidence>
<dbReference type="Pfam" id="PF03932">
    <property type="entry name" value="CutC"/>
    <property type="match status" value="1"/>
</dbReference>
<dbReference type="HAMAP" id="MF_00795">
    <property type="entry name" value="CutC"/>
    <property type="match status" value="1"/>
</dbReference>
<dbReference type="GeneID" id="136071807"/>
<comment type="similarity">
    <text evidence="1">Belongs to the CutC family.</text>
</comment>
<sequence>MEIVVDSFESAEAAQSAGANRVELCSNLIEGGCTPSLGLVQYIKNKLDIPVFVMIRPRGGDFLYSDDEFEVMKLDIKEFKKSNVDGFVFGILKSDGSIDKDRNQELVDLCKPLSVTFHRAFDVCIDGYQALEDIISLGFDRILTSGRENSCLEGLPMLASLIEKAGDRIIIMPGGGITEKNFLRIKDGCNAKEYHWSARSTKDSGMYHRRSDIYMGSPLYPPEYTIKVCSKDRIDKLRAILSCT</sequence>
<evidence type="ECO:0000256" key="1">
    <source>
        <dbReference type="ARBA" id="ARBA00007768"/>
    </source>
</evidence>
<dbReference type="SUPFAM" id="SSF110395">
    <property type="entry name" value="CutC-like"/>
    <property type="match status" value="1"/>
</dbReference>
<evidence type="ECO:0000256" key="2">
    <source>
        <dbReference type="ARBA" id="ARBA00019014"/>
    </source>
</evidence>
<proteinExistence type="inferred from homology"/>
<dbReference type="InterPro" id="IPR005627">
    <property type="entry name" value="CutC-like"/>
</dbReference>
<dbReference type="PANTHER" id="PTHR12598:SF0">
    <property type="entry name" value="COPPER HOMEOSTASIS PROTEIN CUTC HOMOLOG"/>
    <property type="match status" value="1"/>
</dbReference>
<keyword evidence="3" id="KW-1185">Reference proteome</keyword>
<accession>A0ABM4BVM2</accession>
<evidence type="ECO:0000313" key="4">
    <source>
        <dbReference type="RefSeq" id="XP_065653259.1"/>
    </source>
</evidence>
<dbReference type="RefSeq" id="XP_065653261.1">
    <property type="nucleotide sequence ID" value="XM_065797189.1"/>
</dbReference>
<reference evidence="4 5" key="1">
    <citation type="submission" date="2025-05" db="UniProtKB">
        <authorList>
            <consortium name="RefSeq"/>
        </authorList>
    </citation>
    <scope>IDENTIFICATION</scope>
</reference>
<organism evidence="3 6">
    <name type="scientific">Hydra vulgaris</name>
    <name type="common">Hydra</name>
    <name type="synonym">Hydra attenuata</name>
    <dbReference type="NCBI Taxonomy" id="6087"/>
    <lineage>
        <taxon>Eukaryota</taxon>
        <taxon>Metazoa</taxon>
        <taxon>Cnidaria</taxon>
        <taxon>Hydrozoa</taxon>
        <taxon>Hydroidolina</taxon>
        <taxon>Anthoathecata</taxon>
        <taxon>Aplanulata</taxon>
        <taxon>Hydridae</taxon>
        <taxon>Hydra</taxon>
    </lineage>
</organism>
<evidence type="ECO:0000313" key="3">
    <source>
        <dbReference type="Proteomes" id="UP001652625"/>
    </source>
</evidence>
<dbReference type="RefSeq" id="XP_065653259.1">
    <property type="nucleotide sequence ID" value="XM_065797187.1"/>
</dbReference>
<gene>
    <name evidence="4 5 6" type="primary">LOC136071807</name>
</gene>
<dbReference type="Proteomes" id="UP001652625">
    <property type="component" value="Chromosome 05"/>
</dbReference>
<evidence type="ECO:0000313" key="6">
    <source>
        <dbReference type="RefSeq" id="XP_065653262.1"/>
    </source>
</evidence>
<dbReference type="RefSeq" id="XP_065653262.1">
    <property type="nucleotide sequence ID" value="XM_065797190.1"/>
</dbReference>
<dbReference type="PANTHER" id="PTHR12598">
    <property type="entry name" value="COPPER HOMEOSTASIS PROTEIN CUTC"/>
    <property type="match status" value="1"/>
</dbReference>
<name>A0ABM4BVM2_HYDVU</name>
<dbReference type="InterPro" id="IPR036822">
    <property type="entry name" value="CutC-like_dom_sf"/>
</dbReference>